<reference evidence="3" key="1">
    <citation type="submission" date="2015-09" db="EMBL/GenBank/DDBJ databases">
        <authorList>
            <person name="Bertelli C."/>
        </authorList>
    </citation>
    <scope>NUCLEOTIDE SEQUENCE [LARGE SCALE GENOMIC DNA]</scope>
    <source>
        <strain evidence="3">KNic</strain>
    </source>
</reference>
<dbReference type="KEGG" id="pnl:PNK_2110"/>
<dbReference type="Gene3D" id="1.25.40.20">
    <property type="entry name" value="Ankyrin repeat-containing domain"/>
    <property type="match status" value="1"/>
</dbReference>
<proteinExistence type="predicted"/>
<dbReference type="InParanoid" id="A0A0U5JGI4"/>
<dbReference type="InterPro" id="IPR001810">
    <property type="entry name" value="F-box_dom"/>
</dbReference>
<evidence type="ECO:0000313" key="3">
    <source>
        <dbReference type="Proteomes" id="UP000069902"/>
    </source>
</evidence>
<dbReference type="InterPro" id="IPR036770">
    <property type="entry name" value="Ankyrin_rpt-contain_sf"/>
</dbReference>
<dbReference type="RefSeq" id="WP_059061946.1">
    <property type="nucleotide sequence ID" value="NZ_LN879502.1"/>
</dbReference>
<protein>
    <recommendedName>
        <fullName evidence="1">F-box domain-containing protein</fullName>
    </recommendedName>
</protein>
<name>A0A0U5JGI4_9BACT</name>
<dbReference type="EMBL" id="LN879502">
    <property type="protein sequence ID" value="CUI17714.1"/>
    <property type="molecule type" value="Genomic_DNA"/>
</dbReference>
<dbReference type="PATRIC" id="fig|389348.3.peg.2369"/>
<keyword evidence="3" id="KW-1185">Reference proteome</keyword>
<dbReference type="STRING" id="389348.PNK_2110"/>
<dbReference type="SUPFAM" id="SSF48403">
    <property type="entry name" value="Ankyrin repeat"/>
    <property type="match status" value="1"/>
</dbReference>
<organism evidence="2 3">
    <name type="scientific">Candidatus Protochlamydia naegleriophila</name>
    <dbReference type="NCBI Taxonomy" id="389348"/>
    <lineage>
        <taxon>Bacteria</taxon>
        <taxon>Pseudomonadati</taxon>
        <taxon>Chlamydiota</taxon>
        <taxon>Chlamydiia</taxon>
        <taxon>Parachlamydiales</taxon>
        <taxon>Parachlamydiaceae</taxon>
        <taxon>Candidatus Protochlamydia</taxon>
    </lineage>
</organism>
<dbReference type="Proteomes" id="UP000069902">
    <property type="component" value="Chromosome cPNK"/>
</dbReference>
<gene>
    <name evidence="2" type="ORF">PNK_2110</name>
</gene>
<dbReference type="AlphaFoldDB" id="A0A0U5JGI4"/>
<accession>A0A0U5JGI4</accession>
<feature type="domain" description="F-box" evidence="1">
    <location>
        <begin position="6"/>
        <end position="54"/>
    </location>
</feature>
<evidence type="ECO:0000313" key="2">
    <source>
        <dbReference type="EMBL" id="CUI17714.1"/>
    </source>
</evidence>
<evidence type="ECO:0000259" key="1">
    <source>
        <dbReference type="PROSITE" id="PS50181"/>
    </source>
</evidence>
<dbReference type="PROSITE" id="PS50181">
    <property type="entry name" value="FBOX"/>
    <property type="match status" value="1"/>
</dbReference>
<sequence length="593" mass="67851">MTSQNLSSVFVYPREIHGFVCEFLDEVNLTRMVYLSRSWNEFIKEEIDPAWKSLHEKIWNGPLVTTAFFPTAYQAFQVRYKCVKLHLLYQNSLHTLPNIVNNVEKIRKITSNDYFNSLMIERHRGMVLNKGPLSQFAQTAFPLNLKALPLTDSDKKCWQTAFNCYDSYSNPLVQMNSVRPLLDNHLKQATPIYRPSSFRECARYIVTEISMLCDLRTLINPDESVVDSCLSHTVQGNYLASEVQLVMWKILSPHLFEEKSKELLFEAANRGALDIIGALLQERDCSVKKAGEGDDKNWTVLHYLSLRQDTQIPPVKAPLWQEIADELIKRGCSPLQRGDNGDSPLILAARAGNAYLMSCFLKHLQDVSMLSEGWAQLIEVLEEDREELLSDSQIKIIGMALKQGFCADIRANENLINKMLIKSEWNILPLFLNSCSPAQMEAIFSLFFKWADIDCAFDDDDLSIKMDTYSVLLPNLEMFLEISQSKNLDFNKVVDSEGNTCLHQCIKFFEGEIQALKENIFDDGDEEDEGEEILDMLQKSYINCVKILATNQNSVQANRDLKDPLDLVDDREGDVYLFLLAKQNPSKKRGLKD</sequence>